<gene>
    <name evidence="1" type="ORF">HPB50_009794</name>
</gene>
<organism evidence="1 2">
    <name type="scientific">Hyalomma asiaticum</name>
    <name type="common">Tick</name>
    <dbReference type="NCBI Taxonomy" id="266040"/>
    <lineage>
        <taxon>Eukaryota</taxon>
        <taxon>Metazoa</taxon>
        <taxon>Ecdysozoa</taxon>
        <taxon>Arthropoda</taxon>
        <taxon>Chelicerata</taxon>
        <taxon>Arachnida</taxon>
        <taxon>Acari</taxon>
        <taxon>Parasitiformes</taxon>
        <taxon>Ixodida</taxon>
        <taxon>Ixodoidea</taxon>
        <taxon>Ixodidae</taxon>
        <taxon>Hyalomminae</taxon>
        <taxon>Hyalomma</taxon>
    </lineage>
</organism>
<proteinExistence type="predicted"/>
<name>A0ACB7S093_HYAAI</name>
<evidence type="ECO:0000313" key="2">
    <source>
        <dbReference type="Proteomes" id="UP000821845"/>
    </source>
</evidence>
<keyword evidence="2" id="KW-1185">Reference proteome</keyword>
<accession>A0ACB7S093</accession>
<dbReference type="EMBL" id="CM023486">
    <property type="protein sequence ID" value="KAH6927905.1"/>
    <property type="molecule type" value="Genomic_DNA"/>
</dbReference>
<dbReference type="Proteomes" id="UP000821845">
    <property type="component" value="Chromosome 6"/>
</dbReference>
<reference evidence="1" key="1">
    <citation type="submission" date="2020-05" db="EMBL/GenBank/DDBJ databases">
        <title>Large-scale comparative analyses of tick genomes elucidate their genetic diversity and vector capacities.</title>
        <authorList>
            <person name="Jia N."/>
            <person name="Wang J."/>
            <person name="Shi W."/>
            <person name="Du L."/>
            <person name="Sun Y."/>
            <person name="Zhan W."/>
            <person name="Jiang J."/>
            <person name="Wang Q."/>
            <person name="Zhang B."/>
            <person name="Ji P."/>
            <person name="Sakyi L.B."/>
            <person name="Cui X."/>
            <person name="Yuan T."/>
            <person name="Jiang B."/>
            <person name="Yang W."/>
            <person name="Lam T.T.-Y."/>
            <person name="Chang Q."/>
            <person name="Ding S."/>
            <person name="Wang X."/>
            <person name="Zhu J."/>
            <person name="Ruan X."/>
            <person name="Zhao L."/>
            <person name="Wei J."/>
            <person name="Que T."/>
            <person name="Du C."/>
            <person name="Cheng J."/>
            <person name="Dai P."/>
            <person name="Han X."/>
            <person name="Huang E."/>
            <person name="Gao Y."/>
            <person name="Liu J."/>
            <person name="Shao H."/>
            <person name="Ye R."/>
            <person name="Li L."/>
            <person name="Wei W."/>
            <person name="Wang X."/>
            <person name="Wang C."/>
            <person name="Yang T."/>
            <person name="Huo Q."/>
            <person name="Li W."/>
            <person name="Guo W."/>
            <person name="Chen H."/>
            <person name="Zhou L."/>
            <person name="Ni X."/>
            <person name="Tian J."/>
            <person name="Zhou Y."/>
            <person name="Sheng Y."/>
            <person name="Liu T."/>
            <person name="Pan Y."/>
            <person name="Xia L."/>
            <person name="Li J."/>
            <person name="Zhao F."/>
            <person name="Cao W."/>
        </authorList>
    </citation>
    <scope>NUCLEOTIDE SEQUENCE</scope>
    <source>
        <strain evidence="1">Hyas-2018</strain>
    </source>
</reference>
<comment type="caution">
    <text evidence="1">The sequence shown here is derived from an EMBL/GenBank/DDBJ whole genome shotgun (WGS) entry which is preliminary data.</text>
</comment>
<protein>
    <submittedName>
        <fullName evidence="1">Uncharacterized protein</fullName>
    </submittedName>
</protein>
<sequence>MPKTTDADGYQMDGHEAAPNFDVKANNVHHPHGAAKISSTEKVVSNDEEDLSPTDIRMAAVDASKTVFLIGTSATLLVVIVLSMMFVFLDRARVVAVQGRSSICCDMEARQVIAMLNTTLDPCEDFYQHVCMRATDIQSTYVSPMFKVAIYWKEAEMMGTGGTPAGLLISALRPTAASGKLMEATDVGNFTKAIMSLLGQTLKSATSAAAMVAFLAELSVVYRVPAVVSLGFSTKDPEVSGTVLVLERQTGCFPEGGPGPSAQKALHVFNEAFKTEVTFEQLAAFAKRLSSTGSKKAVSKRDMQHVESAPFQGVSQHQWAHILNQFVFPVHPEVKYLSMRPGDGLSEIVGELSKQDNQPASLAYTIICAARTASMDVTDAIFDYHNRLSLCLPNKLQLCALEDIVKAQMVSNPVDDALLREMMTRVRDAVVRDAVSSHVFRGRDKELVTAELWRLKLMLPKDSTGASEVPLPDGVKSNSLALNVLRGRSYVFNIAQTKVQRDIPSRDFLSEVKVKRRKDTLYVPTNLYVQLRFFSQEKTFLALPLVGVSMASEMWSFLLESTIWSNDTQGNIASFYACFRNSYFGTRHDGGMATEMAHTALGLVSAQNSADRSEWDSSHRIDSMDLTQQKLFYYLFAYNQCSMVPMEKPGPALNVALRNDPEFVRTFRCEARSRMSQRVSCMT</sequence>
<evidence type="ECO:0000313" key="1">
    <source>
        <dbReference type="EMBL" id="KAH6927905.1"/>
    </source>
</evidence>